<feature type="region of interest" description="Disordered" evidence="3">
    <location>
        <begin position="527"/>
        <end position="546"/>
    </location>
</feature>
<keyword evidence="2" id="KW-0904">Protein phosphatase</keyword>
<gene>
    <name evidence="6" type="ORF">GSMUA_234170.1</name>
</gene>
<organism evidence="7 8">
    <name type="scientific">Musa acuminata subsp. malaccensis</name>
    <name type="common">Wild banana</name>
    <name type="synonym">Musa malaccensis</name>
    <dbReference type="NCBI Taxonomy" id="214687"/>
    <lineage>
        <taxon>Eukaryota</taxon>
        <taxon>Viridiplantae</taxon>
        <taxon>Streptophyta</taxon>
        <taxon>Embryophyta</taxon>
        <taxon>Tracheophyta</taxon>
        <taxon>Spermatophyta</taxon>
        <taxon>Magnoliopsida</taxon>
        <taxon>Liliopsida</taxon>
        <taxon>Zingiberales</taxon>
        <taxon>Musaceae</taxon>
        <taxon>Musa</taxon>
    </lineage>
</organism>
<dbReference type="Proteomes" id="UP000012960">
    <property type="component" value="Unplaced"/>
</dbReference>
<dbReference type="InterPro" id="IPR015275">
    <property type="entry name" value="Actin-fragmin_kin_cat_dom"/>
</dbReference>
<feature type="compositionally biased region" description="Polar residues" evidence="3">
    <location>
        <begin position="567"/>
        <end position="579"/>
    </location>
</feature>
<dbReference type="EMBL" id="HG996474">
    <property type="protein sequence ID" value="CAG1835312.1"/>
    <property type="molecule type" value="Genomic_DNA"/>
</dbReference>
<dbReference type="InterPro" id="IPR000387">
    <property type="entry name" value="Tyr_Pase_dom"/>
</dbReference>
<dbReference type="PANTHER" id="PTHR47100:SF7">
    <property type="entry name" value="OS01G0311500 PROTEIN"/>
    <property type="match status" value="1"/>
</dbReference>
<dbReference type="GO" id="GO:0043622">
    <property type="term" value="P:cortical microtubule organization"/>
    <property type="evidence" value="ECO:0007669"/>
    <property type="project" value="InterPro"/>
</dbReference>
<dbReference type="Gene3D" id="1.10.1070.11">
    <property type="entry name" value="Phosphatidylinositol 3-/4-kinase, catalytic domain"/>
    <property type="match status" value="1"/>
</dbReference>
<accession>A0A804KK05</accession>
<dbReference type="InterPro" id="IPR000340">
    <property type="entry name" value="Dual-sp_phosphatase_cat-dom"/>
</dbReference>
<evidence type="ECO:0000313" key="7">
    <source>
        <dbReference type="EnsemblPlants" id="Ma09_p15820.1"/>
    </source>
</evidence>
<dbReference type="Pfam" id="PF00782">
    <property type="entry name" value="DSPc"/>
    <property type="match status" value="1"/>
</dbReference>
<keyword evidence="1" id="KW-0378">Hydrolase</keyword>
<dbReference type="OrthoDB" id="10252009at2759"/>
<evidence type="ECO:0000259" key="4">
    <source>
        <dbReference type="PROSITE" id="PS50054"/>
    </source>
</evidence>
<dbReference type="Gene3D" id="3.90.190.10">
    <property type="entry name" value="Protein tyrosine phosphatase superfamily"/>
    <property type="match status" value="1"/>
</dbReference>
<dbReference type="PANTHER" id="PTHR47100">
    <property type="entry name" value="DUAL SPECIFICITY PROTEIN PHOSPHATASE PHS1"/>
    <property type="match status" value="1"/>
</dbReference>
<evidence type="ECO:0000313" key="6">
    <source>
        <dbReference type="EMBL" id="CAG1835312.1"/>
    </source>
</evidence>
<dbReference type="Gramene" id="Ma09_t15820.1">
    <property type="protein sequence ID" value="Ma09_p15820.1"/>
    <property type="gene ID" value="Ma09_g15820"/>
</dbReference>
<dbReference type="InterPro" id="IPR035010">
    <property type="entry name" value="PHS1"/>
</dbReference>
<dbReference type="PROSITE" id="PS50056">
    <property type="entry name" value="TYR_PHOSPHATASE_2"/>
    <property type="match status" value="1"/>
</dbReference>
<dbReference type="GO" id="GO:0005737">
    <property type="term" value="C:cytoplasm"/>
    <property type="evidence" value="ECO:0000318"/>
    <property type="project" value="GO_Central"/>
</dbReference>
<dbReference type="SUPFAM" id="SSF56112">
    <property type="entry name" value="Protein kinase-like (PK-like)"/>
    <property type="match status" value="1"/>
</dbReference>
<feature type="region of interest" description="Disordered" evidence="3">
    <location>
        <begin position="908"/>
        <end position="927"/>
    </location>
</feature>
<reference evidence="7" key="2">
    <citation type="submission" date="2021-05" db="UniProtKB">
        <authorList>
            <consortium name="EnsemblPlants"/>
        </authorList>
    </citation>
    <scope>IDENTIFICATION</scope>
    <source>
        <strain evidence="7">subsp. malaccensis</strain>
    </source>
</reference>
<evidence type="ECO:0000256" key="1">
    <source>
        <dbReference type="ARBA" id="ARBA00022801"/>
    </source>
</evidence>
<feature type="domain" description="Tyrosine specific protein phosphatases" evidence="5">
    <location>
        <begin position="764"/>
        <end position="820"/>
    </location>
</feature>
<dbReference type="AlphaFoldDB" id="A0A804KK05"/>
<dbReference type="InParanoid" id="A0A804KK05"/>
<feature type="domain" description="Tyrosine-protein phosphatase" evidence="4">
    <location>
        <begin position="699"/>
        <end position="844"/>
    </location>
</feature>
<dbReference type="InterPro" id="IPR011009">
    <property type="entry name" value="Kinase-like_dom_sf"/>
</dbReference>
<dbReference type="Pfam" id="PF09192">
    <property type="entry name" value="Act-Frag_cataly"/>
    <property type="match status" value="1"/>
</dbReference>
<protein>
    <submittedName>
        <fullName evidence="6">(wild Malaysian banana) hypothetical protein</fullName>
    </submittedName>
</protein>
<dbReference type="PROSITE" id="PS00383">
    <property type="entry name" value="TYR_PHOSPHATASE_1"/>
    <property type="match status" value="1"/>
</dbReference>
<evidence type="ECO:0000256" key="3">
    <source>
        <dbReference type="SAM" id="MobiDB-lite"/>
    </source>
</evidence>
<feature type="compositionally biased region" description="Polar residues" evidence="3">
    <location>
        <begin position="909"/>
        <end position="927"/>
    </location>
</feature>
<dbReference type="SUPFAM" id="SSF52799">
    <property type="entry name" value="(Phosphotyrosine protein) phosphatases II"/>
    <property type="match status" value="1"/>
</dbReference>
<reference evidence="6" key="1">
    <citation type="submission" date="2021-03" db="EMBL/GenBank/DDBJ databases">
        <authorList>
            <consortium name="Genoscope - CEA"/>
            <person name="William W."/>
        </authorList>
    </citation>
    <scope>NUCLEOTIDE SEQUENCE</scope>
    <source>
        <strain evidence="6">Doubled-haploid Pahang</strain>
    </source>
</reference>
<keyword evidence="8" id="KW-1185">Reference proteome</keyword>
<evidence type="ECO:0000313" key="8">
    <source>
        <dbReference type="Proteomes" id="UP000012960"/>
    </source>
</evidence>
<dbReference type="FunCoup" id="A0A804KK05">
    <property type="interactions" value="2866"/>
</dbReference>
<feature type="compositionally biased region" description="Low complexity" evidence="3">
    <location>
        <begin position="580"/>
        <end position="593"/>
    </location>
</feature>
<dbReference type="InterPro" id="IPR036940">
    <property type="entry name" value="PI3/4_kinase_cat_sf"/>
</dbReference>
<dbReference type="EnsemblPlants" id="Ma09_t15820.1">
    <property type="protein sequence ID" value="Ma09_p15820.1"/>
    <property type="gene ID" value="Ma09_g15820"/>
</dbReference>
<evidence type="ECO:0000259" key="5">
    <source>
        <dbReference type="PROSITE" id="PS50056"/>
    </source>
</evidence>
<dbReference type="SMART" id="SM00195">
    <property type="entry name" value="DSPc"/>
    <property type="match status" value="1"/>
</dbReference>
<dbReference type="InterPro" id="IPR029021">
    <property type="entry name" value="Prot-tyrosine_phosphatase-like"/>
</dbReference>
<sequence length="927" mass="103179">MAEEEQKEEKLFPPIITPKGLFFPEIDGERERILSSRVISLLWGDLTGSVEKWVALVRKRSGRFPPSGFPHRHPKSETMFDACPITNRQRSIEIPDMQELSCDLLNKQRCGQPPEMSLWGRLGNASVLDIETSNFSWDALSSLHHTEHTSSSEQSEDEMNKAMEVTVNSGGVVFFALFSSSADLSTHEAAAVIKIASSRMATQSERLGYEFGKWLGVHTPQARVVHNSNPEWHQIKYATEKARDAAVSAGDEVGEITCSELLEALELSRCLFLMNYVHGSPLLESSNAFQNREAAMRAAAALGRVLMLDLILRNEDRLPCRQLGWRGNYANLLIADKVTSGNMDALHEGSSAARSYAPQVTRFLQKERRMVPPTSEPSCQSSDVFYEFSNKLVKKEIVNNDSNGDFHVVAIDSGVPRRPPAGKRAKDHERYPKLIELLLNNVDYSSNLLYEISGGRLGHPGPGEANSVSDSCSSLDDTDMAAVVHEFRGGFRAALRDLQSFHLFLLTLYQKLDGLLRVFLSIISKSSGESDRDDMGTLDSPSHSAGFGYSTPSPACKQHIANEVNVESTDSTLQKATTKSSSAGSRGSPESVSPVSRENWNGRYFKGSEEHSHSLRLTMKLRDFHKFAKVDTELNKEIELWNGLLRADVVKFCQEKNFNTGFFEGSDNNIAVDAYELKVRLEHILERIALISDAASTERPSLVTNNLFIGGALTARSMYTLQYLGITHILCLCSNETGQSESQYPDLFQYKNFSIGDEEDTDISDIFEEASDFIDHVEQSGGKVLVHCFEGKSRSATVVLAYLMLRKGYTLSEAWNTLKKVHRRAQPNDGFAKILLDLDRRIHGKTSMNWQHKRPVMKVCPICGKNAGLSTSSLKLHLQKSHRRISAGSVDSAMKMEIQKAMEVLKISRGSSVSPTQKQSQSLTDSF</sequence>
<dbReference type="CDD" id="cd14498">
    <property type="entry name" value="DSP"/>
    <property type="match status" value="1"/>
</dbReference>
<dbReference type="InterPro" id="IPR020422">
    <property type="entry name" value="TYR_PHOSPHATASE_DUAL_dom"/>
</dbReference>
<feature type="region of interest" description="Disordered" evidence="3">
    <location>
        <begin position="567"/>
        <end position="595"/>
    </location>
</feature>
<dbReference type="GO" id="GO:0004721">
    <property type="term" value="F:phosphoprotein phosphatase activity"/>
    <property type="evidence" value="ECO:0000318"/>
    <property type="project" value="GO_Central"/>
</dbReference>
<dbReference type="InterPro" id="IPR016130">
    <property type="entry name" value="Tyr_Pase_AS"/>
</dbReference>
<dbReference type="FunFam" id="3.90.190.10:FF:000148">
    <property type="entry name" value="Dual specificity protein phosphatase PHS1"/>
    <property type="match status" value="1"/>
</dbReference>
<dbReference type="OMA" id="NENNMVA"/>
<name>A0A804KK05_MUSAM</name>
<evidence type="ECO:0000256" key="2">
    <source>
        <dbReference type="ARBA" id="ARBA00022912"/>
    </source>
</evidence>
<proteinExistence type="predicted"/>
<dbReference type="PROSITE" id="PS50054">
    <property type="entry name" value="TYR_PHOSPHATASE_DUAL"/>
    <property type="match status" value="1"/>
</dbReference>
<dbReference type="GO" id="GO:0009737">
    <property type="term" value="P:response to abscisic acid"/>
    <property type="evidence" value="ECO:0007669"/>
    <property type="project" value="InterPro"/>
</dbReference>